<feature type="transmembrane region" description="Helical" evidence="1">
    <location>
        <begin position="93"/>
        <end position="110"/>
    </location>
</feature>
<keyword evidence="1" id="KW-1133">Transmembrane helix</keyword>
<dbReference type="EMBL" id="BGPR01002022">
    <property type="protein sequence ID" value="GBM66376.1"/>
    <property type="molecule type" value="Genomic_DNA"/>
</dbReference>
<evidence type="ECO:0000313" key="2">
    <source>
        <dbReference type="EMBL" id="GBM66376.1"/>
    </source>
</evidence>
<organism evidence="2 3">
    <name type="scientific">Araneus ventricosus</name>
    <name type="common">Orbweaver spider</name>
    <name type="synonym">Epeira ventricosa</name>
    <dbReference type="NCBI Taxonomy" id="182803"/>
    <lineage>
        <taxon>Eukaryota</taxon>
        <taxon>Metazoa</taxon>
        <taxon>Ecdysozoa</taxon>
        <taxon>Arthropoda</taxon>
        <taxon>Chelicerata</taxon>
        <taxon>Arachnida</taxon>
        <taxon>Araneae</taxon>
        <taxon>Araneomorphae</taxon>
        <taxon>Entelegynae</taxon>
        <taxon>Araneoidea</taxon>
        <taxon>Araneidae</taxon>
        <taxon>Araneus</taxon>
    </lineage>
</organism>
<keyword evidence="3" id="KW-1185">Reference proteome</keyword>
<reference evidence="2 3" key="1">
    <citation type="journal article" date="2019" name="Sci. Rep.">
        <title>Orb-weaving spider Araneus ventricosus genome elucidates the spidroin gene catalogue.</title>
        <authorList>
            <person name="Kono N."/>
            <person name="Nakamura H."/>
            <person name="Ohtoshi R."/>
            <person name="Moran D.A.P."/>
            <person name="Shinohara A."/>
            <person name="Yoshida Y."/>
            <person name="Fujiwara M."/>
            <person name="Mori M."/>
            <person name="Tomita M."/>
            <person name="Arakawa K."/>
        </authorList>
    </citation>
    <scope>NUCLEOTIDE SEQUENCE [LARGE SCALE GENOMIC DNA]</scope>
</reference>
<evidence type="ECO:0000313" key="3">
    <source>
        <dbReference type="Proteomes" id="UP000499080"/>
    </source>
</evidence>
<gene>
    <name evidence="2" type="ORF">AVEN_235735_1</name>
</gene>
<dbReference type="Proteomes" id="UP000499080">
    <property type="component" value="Unassembled WGS sequence"/>
</dbReference>
<accession>A0A4Y2HLY2</accession>
<dbReference type="AlphaFoldDB" id="A0A4Y2HLY2"/>
<name>A0A4Y2HLY2_ARAVE</name>
<sequence length="118" mass="13005">MYGKYPTSAKYTSSAKCSGSRYFSVPLATKGPFPFSFVSFLFGIRFPDVGDNQLSVDHLVYSSFVPGAKVSKPVLLVSKRTFGIMSQEIQRDCFIPFIINVGACLVATLFNDTWIADP</sequence>
<protein>
    <submittedName>
        <fullName evidence="2">Uncharacterized protein</fullName>
    </submittedName>
</protein>
<comment type="caution">
    <text evidence="2">The sequence shown here is derived from an EMBL/GenBank/DDBJ whole genome shotgun (WGS) entry which is preliminary data.</text>
</comment>
<keyword evidence="1" id="KW-0812">Transmembrane</keyword>
<evidence type="ECO:0000256" key="1">
    <source>
        <dbReference type="SAM" id="Phobius"/>
    </source>
</evidence>
<proteinExistence type="predicted"/>
<keyword evidence="1" id="KW-0472">Membrane</keyword>